<feature type="active site" evidence="4">
    <location>
        <position position="552"/>
    </location>
</feature>
<feature type="compositionally biased region" description="Polar residues" evidence="5">
    <location>
        <begin position="1079"/>
        <end position="1098"/>
    </location>
</feature>
<feature type="compositionally biased region" description="Low complexity" evidence="5">
    <location>
        <begin position="1359"/>
        <end position="1380"/>
    </location>
</feature>
<feature type="compositionally biased region" description="Polar residues" evidence="5">
    <location>
        <begin position="1387"/>
        <end position="1399"/>
    </location>
</feature>
<evidence type="ECO:0000256" key="2">
    <source>
        <dbReference type="ARBA" id="ARBA00012332"/>
    </source>
</evidence>
<feature type="binding site" evidence="4">
    <location>
        <position position="555"/>
    </location>
    <ligand>
        <name>Zn(2+)</name>
        <dbReference type="ChEBI" id="CHEBI:29105"/>
        <note>catalytic</note>
    </ligand>
</feature>
<dbReference type="EMBL" id="SDOV01000010">
    <property type="protein sequence ID" value="KAH7636469.1"/>
    <property type="molecule type" value="Genomic_DNA"/>
</dbReference>
<feature type="region of interest" description="Disordered" evidence="5">
    <location>
        <begin position="1070"/>
        <end position="1148"/>
    </location>
</feature>
<reference evidence="8" key="1">
    <citation type="submission" date="2020-06" db="EMBL/GenBank/DDBJ databases">
        <authorList>
            <person name="Ji K."/>
            <person name="Li J."/>
        </authorList>
    </citation>
    <scope>NUCLEOTIDE SEQUENCE</scope>
    <source>
        <strain evidence="8">JKM2019</strain>
        <tissue evidence="8">Whole body</tissue>
    </source>
</reference>
<feature type="compositionally biased region" description="Low complexity" evidence="5">
    <location>
        <begin position="1400"/>
        <end position="1426"/>
    </location>
</feature>
<feature type="compositionally biased region" description="Basic residues" evidence="5">
    <location>
        <begin position="1565"/>
        <end position="1574"/>
    </location>
</feature>
<dbReference type="GO" id="GO:0005886">
    <property type="term" value="C:plasma membrane"/>
    <property type="evidence" value="ECO:0007669"/>
    <property type="project" value="TreeGrafter"/>
</dbReference>
<feature type="binding site" evidence="4">
    <location>
        <position position="561"/>
    </location>
    <ligand>
        <name>Zn(2+)</name>
        <dbReference type="ChEBI" id="CHEBI:29105"/>
        <note>catalytic</note>
    </ligand>
</feature>
<dbReference type="InterPro" id="IPR051489">
    <property type="entry name" value="ADAM_Metalloproteinase"/>
</dbReference>
<proteinExistence type="predicted"/>
<dbReference type="Proteomes" id="UP000828236">
    <property type="component" value="Unassembled WGS sequence"/>
</dbReference>
<dbReference type="Gene3D" id="4.10.70.10">
    <property type="entry name" value="Disintegrin domain"/>
    <property type="match status" value="1"/>
</dbReference>
<evidence type="ECO:0000259" key="7">
    <source>
        <dbReference type="PROSITE" id="PS50215"/>
    </source>
</evidence>
<accession>A0A9D4NQN3</accession>
<name>A0A9D4NQN3_DERFA</name>
<feature type="compositionally biased region" description="Low complexity" evidence="5">
    <location>
        <begin position="1435"/>
        <end position="1456"/>
    </location>
</feature>
<comment type="catalytic activity">
    <reaction evidence="1">
        <text>Endopeptidase of broad specificity.</text>
        <dbReference type="EC" id="3.4.24.81"/>
    </reaction>
</comment>
<feature type="compositionally biased region" description="Low complexity" evidence="5">
    <location>
        <begin position="900"/>
        <end position="913"/>
    </location>
</feature>
<dbReference type="PANTHER" id="PTHR45702">
    <property type="entry name" value="ADAM10/ADAM17 METALLOPEPTIDASE FAMILY MEMBER"/>
    <property type="match status" value="1"/>
</dbReference>
<dbReference type="Pfam" id="PF21299">
    <property type="entry name" value="ADAM10_Cys-rich"/>
    <property type="match status" value="1"/>
</dbReference>
<evidence type="ECO:0000259" key="6">
    <source>
        <dbReference type="PROSITE" id="PS50214"/>
    </source>
</evidence>
<gene>
    <name evidence="8" type="ORF">HUG17_10439</name>
</gene>
<evidence type="ECO:0000256" key="4">
    <source>
        <dbReference type="PROSITE-ProRule" id="PRU00276"/>
    </source>
</evidence>
<feature type="compositionally biased region" description="Low complexity" evidence="5">
    <location>
        <begin position="1642"/>
        <end position="1654"/>
    </location>
</feature>
<feature type="region of interest" description="Disordered" evidence="5">
    <location>
        <begin position="1609"/>
        <end position="1664"/>
    </location>
</feature>
<dbReference type="EC" id="3.4.24.81" evidence="2"/>
<comment type="caution">
    <text evidence="4">Lacks conserved residue(s) required for the propagation of feature annotation.</text>
</comment>
<dbReference type="InterPro" id="IPR024079">
    <property type="entry name" value="MetalloPept_cat_dom_sf"/>
</dbReference>
<feature type="domain" description="Disintegrin" evidence="6">
    <location>
        <begin position="623"/>
        <end position="702"/>
    </location>
</feature>
<feature type="region of interest" description="Disordered" evidence="5">
    <location>
        <begin position="294"/>
        <end position="342"/>
    </location>
</feature>
<feature type="compositionally biased region" description="Polar residues" evidence="5">
    <location>
        <begin position="1139"/>
        <end position="1148"/>
    </location>
</feature>
<sequence length="1798" mass="198611">MNSSVDISNNNNNNIAISNQQQQQQIQRDLMNFTSTTATKISSTMIPSLTTTTVTNTIMNLTTIAFFQFSAHNRKFQLLLKSQSETVFAQDIMIESTGNERFTYDMTNVIIGHLEDDEDSTFVGIITKNGLLDGHLQTKYEEFYIEPAERYFDLNFGNYDFHSVIYISGDVNFPLNATHGAATMANNDHHNFFANDGTTSTTASFFVHYIPLFNPFQTTTTAATVGGGGNWLSSFHQNNFDSYHDDALVDQTKMKRRQRRSTNISKAHIMSMNGNNKSSSLMDDNETTILETITSSSTARNDNNARLIDDDHHGGGGDKQQQPRQLKQKQQQSGSSSSSNHGIYWRDMDSLHYTESEPYGIKAVHPRTHWIDDQRHHDRHVVVDPKKTTCMLYLQADHLFYEKMGSEEACIESMTRHVQKVNNIYKNTDFDQDGRPDNISFLIKRIKVHTMEALKDPEYRYPSTYGVEKFLELFSEEDYDAFCLAYMFTYRDFEGGTLGLAWTGDLKNAGGVCEKNGHYRGSLKSLNTGIVTLLNYGKHVPPIVSHVTLAHEIGHNFGSPHDPEDDHACTPGGENGNYIMFARATSGDKRNNNKFSPCSLRSINAVLNTKAKSLKGCFQEPQDAICGNEVVEDGEECDCGWEEDCKEPCCFPMRANSPPDEPPCRLRPNVICSPSQGPCCTQDCKLKVGNKCRDDNGCRPQCPPSTNKANKTICNEEYVCYMGECTGSICMAYGLESCQCKQGPNDSPAKLCELCCRMPSDDSTCKSSFEWNTSPYDVPDLYAKPGTPCDNYNGYCDVNQRCREVDPSSPLATLRRLLLSNESMASLKRWFNEQWFYVAVLILITVLILLMAYKVFNSRRSLRLTKTDIMEVALEAVAKHQQEQQQAAAAQQAQQQQQQQAQQQQNCNNNNNNTTSESSSIGTNSTTVATTSSQAIHLQSSIKSTNSNTTANSVTNTPGSNSGGNVSSSNITNSSTLSSTKTLTSTTTTTTTTTPTSTASNQTNVNQINASPSIHNNKNLNSAIQQRNSIDSQSSSLIMDSYSHGKSYCSAAVAVNSNVESTYSSLCSSSNNQSMQQNTYNLDSIGSSSNAKSNYHQFDSSKHHGHHQQQSNLYGTNNGGGSNKIGQTSKTPSHALYFPSTNSKQQQNSALYHHPFSATNTVGHNNNAVINSIYGYTTTGGHHNHLHHQNQSNSHHHHSIPSLYHPSATMFGYPSQSLIPSQAQVQAHHQSYYDTAAAAAGGGGGGLAIVGHHNHPHYGTTTGAVAAAATYEPTYGRSYYGYTGGNIRNYPTPSAISYYQPSTIYDYLPYPNQTVASATASATANTQQQISSGNKPPPLPSMATHPSLLGTTTSGLNQTKNSLSSSSSSTSATPSQNNTNAIDPYVPTTTRRLYSSSKDTSTNNYGTTTTTTMTNQQQTKSNSNSNLHHFYYYPSSSSSSNNNHGTTSSSNSNSSNKFSQQHYGTVQRNKNGSTNRHYQHYFPSTLHNHAISNSNNNNNDHHFHHSTTTHQQQSLSSTRQHHSSHPQLLDTQAFSLPTTNTRGNQTANNLLTAESIYHSSSGHHQQQHNHHTHHSSASSFRRHTTDIYEPLATLPSLTSISHFGYSLEHSSNGHESDSIYYSSRNSDNFHQHHHQTTVANDSSLSQQSQQQQQQHRLHHSNSFHGHLDDLDHLLLFDQQMAAAAAIPSSSHHSHHHHHQNINSATNTIRSLRNDDRYSSGGGGGGGLTSTTTATNRSRESRESDTMDQITNDNNKFESNLQTSQQQQQQQQSSSSSTATTTNKQQQQHLKHPGSNGWV</sequence>
<feature type="region of interest" description="Disordered" evidence="5">
    <location>
        <begin position="1712"/>
        <end position="1798"/>
    </location>
</feature>
<dbReference type="InterPro" id="IPR036436">
    <property type="entry name" value="Disintegrin_dom_sf"/>
</dbReference>
<feature type="compositionally biased region" description="Basic residues" evidence="5">
    <location>
        <begin position="1184"/>
        <end position="1199"/>
    </location>
</feature>
<feature type="compositionally biased region" description="Polar residues" evidence="5">
    <location>
        <begin position="1457"/>
        <end position="1476"/>
    </location>
</feature>
<feature type="compositionally biased region" description="Polar residues" evidence="5">
    <location>
        <begin position="1005"/>
        <end position="1017"/>
    </location>
</feature>
<feature type="domain" description="Peptidase M12B" evidence="7">
    <location>
        <begin position="388"/>
        <end position="608"/>
    </location>
</feature>
<comment type="caution">
    <text evidence="8">The sequence shown here is derived from an EMBL/GenBank/DDBJ whole genome shotgun (WGS) entry which is preliminary data.</text>
</comment>
<feature type="compositionally biased region" description="Polar residues" evidence="5">
    <location>
        <begin position="1619"/>
        <end position="1628"/>
    </location>
</feature>
<feature type="region of interest" description="Disordered" evidence="5">
    <location>
        <begin position="1184"/>
        <end position="1203"/>
    </location>
</feature>
<feature type="compositionally biased region" description="Low complexity" evidence="5">
    <location>
        <begin position="1508"/>
        <end position="1518"/>
    </location>
</feature>
<feature type="compositionally biased region" description="Low complexity" evidence="5">
    <location>
        <begin position="1319"/>
        <end position="1332"/>
    </location>
</feature>
<dbReference type="InterPro" id="IPR049038">
    <property type="entry name" value="ADAM10_Cys-rich"/>
</dbReference>
<keyword evidence="4" id="KW-0479">Metal-binding</keyword>
<dbReference type="GO" id="GO:0004222">
    <property type="term" value="F:metalloendopeptidase activity"/>
    <property type="evidence" value="ECO:0007669"/>
    <property type="project" value="InterPro"/>
</dbReference>
<feature type="compositionally biased region" description="Basic and acidic residues" evidence="5">
    <location>
        <begin position="307"/>
        <end position="316"/>
    </location>
</feature>
<feature type="compositionally biased region" description="Low complexity" evidence="5">
    <location>
        <begin position="940"/>
        <end position="1004"/>
    </location>
</feature>
<dbReference type="PANTHER" id="PTHR45702:SF3">
    <property type="entry name" value="KUZBANIAN-LIKE, ISOFORM A"/>
    <property type="match status" value="1"/>
</dbReference>
<feature type="binding site" evidence="4">
    <location>
        <position position="551"/>
    </location>
    <ligand>
        <name>Zn(2+)</name>
        <dbReference type="ChEBI" id="CHEBI:29105"/>
        <note>catalytic</note>
    </ligand>
</feature>
<dbReference type="Pfam" id="PF13574">
    <property type="entry name" value="Reprolysin_2"/>
    <property type="match status" value="1"/>
</dbReference>
<evidence type="ECO:0000256" key="1">
    <source>
        <dbReference type="ARBA" id="ARBA00001809"/>
    </source>
</evidence>
<keyword evidence="4" id="KW-0862">Zinc</keyword>
<dbReference type="PROSITE" id="PS50214">
    <property type="entry name" value="DISINTEGRIN_2"/>
    <property type="match status" value="1"/>
</dbReference>
<dbReference type="SUPFAM" id="SSF55486">
    <property type="entry name" value="Metalloproteases ('zincins'), catalytic domain"/>
    <property type="match status" value="1"/>
</dbReference>
<dbReference type="Gene3D" id="3.40.390.10">
    <property type="entry name" value="Collagenase (Catalytic Domain)"/>
    <property type="match status" value="1"/>
</dbReference>
<dbReference type="InterPro" id="IPR001590">
    <property type="entry name" value="Peptidase_M12B"/>
</dbReference>
<feature type="region of interest" description="Disordered" evidence="5">
    <location>
        <begin position="252"/>
        <end position="282"/>
    </location>
</feature>
<dbReference type="SMART" id="SM00050">
    <property type="entry name" value="DISIN"/>
    <property type="match status" value="1"/>
</dbReference>
<dbReference type="GO" id="GO:0006509">
    <property type="term" value="P:membrane protein ectodomain proteolysis"/>
    <property type="evidence" value="ECO:0007669"/>
    <property type="project" value="TreeGrafter"/>
</dbReference>
<protein>
    <recommendedName>
        <fullName evidence="2">ADAM10 endopeptidase</fullName>
        <ecNumber evidence="2">3.4.24.81</ecNumber>
    </recommendedName>
</protein>
<evidence type="ECO:0000313" key="8">
    <source>
        <dbReference type="EMBL" id="KAH7636469.1"/>
    </source>
</evidence>
<feature type="compositionally biased region" description="Polar residues" evidence="5">
    <location>
        <begin position="1349"/>
        <end position="1358"/>
    </location>
</feature>
<dbReference type="InterPro" id="IPR001762">
    <property type="entry name" value="Disintegrin_dom"/>
</dbReference>
<dbReference type="GO" id="GO:0046872">
    <property type="term" value="F:metal ion binding"/>
    <property type="evidence" value="ECO:0007669"/>
    <property type="project" value="UniProtKB-KW"/>
</dbReference>
<feature type="region of interest" description="Disordered" evidence="5">
    <location>
        <begin position="1559"/>
        <end position="1582"/>
    </location>
</feature>
<evidence type="ECO:0000256" key="3">
    <source>
        <dbReference type="ARBA" id="ARBA00022685"/>
    </source>
</evidence>
<feature type="compositionally biased region" description="Low complexity" evidence="5">
    <location>
        <begin position="319"/>
        <end position="339"/>
    </location>
</feature>
<reference evidence="8" key="2">
    <citation type="journal article" date="2021" name="World Allergy Organ. J.">
        <title>Chromosome-level assembly of Dermatophagoides farinae genome and transcriptome reveals two novel allergens Der f 37 and Der f 39.</title>
        <authorList>
            <person name="Chen J."/>
            <person name="Cai Z."/>
            <person name="Fan D."/>
            <person name="Hu J."/>
            <person name="Hou Y."/>
            <person name="He Y."/>
            <person name="Zhang Z."/>
            <person name="Zhao Z."/>
            <person name="Gao P."/>
            <person name="Hu W."/>
            <person name="Sun J."/>
            <person name="Li J."/>
            <person name="Ji K."/>
        </authorList>
    </citation>
    <scope>NUCLEOTIDE SEQUENCE</scope>
    <source>
        <strain evidence="8">JKM2019</strain>
    </source>
</reference>
<evidence type="ECO:0000256" key="5">
    <source>
        <dbReference type="SAM" id="MobiDB-lite"/>
    </source>
</evidence>
<feature type="compositionally biased region" description="Polar residues" evidence="5">
    <location>
        <begin position="914"/>
        <end position="939"/>
    </location>
</feature>
<feature type="compositionally biased region" description="Polar residues" evidence="5">
    <location>
        <begin position="1746"/>
        <end position="1760"/>
    </location>
</feature>
<organism evidence="8">
    <name type="scientific">Dermatophagoides farinae</name>
    <name type="common">American house dust mite</name>
    <dbReference type="NCBI Taxonomy" id="6954"/>
    <lineage>
        <taxon>Eukaryota</taxon>
        <taxon>Metazoa</taxon>
        <taxon>Ecdysozoa</taxon>
        <taxon>Arthropoda</taxon>
        <taxon>Chelicerata</taxon>
        <taxon>Arachnida</taxon>
        <taxon>Acari</taxon>
        <taxon>Acariformes</taxon>
        <taxon>Sarcoptiformes</taxon>
        <taxon>Astigmata</taxon>
        <taxon>Psoroptidia</taxon>
        <taxon>Analgoidea</taxon>
        <taxon>Pyroglyphidae</taxon>
        <taxon>Dermatophagoidinae</taxon>
        <taxon>Dermatophagoides</taxon>
    </lineage>
</organism>
<dbReference type="GO" id="GO:0007219">
    <property type="term" value="P:Notch signaling pathway"/>
    <property type="evidence" value="ECO:0007669"/>
    <property type="project" value="TreeGrafter"/>
</dbReference>
<feature type="compositionally biased region" description="Low complexity" evidence="5">
    <location>
        <begin position="1761"/>
        <end position="1787"/>
    </location>
</feature>
<keyword evidence="3" id="KW-0165">Cleavage on pair of basic residues</keyword>
<dbReference type="PROSITE" id="PS50215">
    <property type="entry name" value="ADAM_MEPRO"/>
    <property type="match status" value="1"/>
</dbReference>
<feature type="compositionally biased region" description="Polar residues" evidence="5">
    <location>
        <begin position="272"/>
        <end position="282"/>
    </location>
</feature>
<feature type="region of interest" description="Disordered" evidence="5">
    <location>
        <begin position="900"/>
        <end position="1017"/>
    </location>
</feature>
<feature type="compositionally biased region" description="Low complexity" evidence="5">
    <location>
        <begin position="1487"/>
        <end position="1498"/>
    </location>
</feature>
<feature type="region of interest" description="Disordered" evidence="5">
    <location>
        <begin position="1319"/>
        <end position="1526"/>
    </location>
</feature>